<keyword evidence="1" id="KW-1133">Transmembrane helix</keyword>
<dbReference type="EMBL" id="FPIZ01000035">
    <property type="protein sequence ID" value="SFW88085.1"/>
    <property type="molecule type" value="Genomic_DNA"/>
</dbReference>
<evidence type="ECO:0000259" key="2">
    <source>
        <dbReference type="Pfam" id="PF16344"/>
    </source>
</evidence>
<reference evidence="3 4" key="1">
    <citation type="submission" date="2016-11" db="EMBL/GenBank/DDBJ databases">
        <authorList>
            <person name="Jaros S."/>
            <person name="Januszkiewicz K."/>
            <person name="Wedrychowicz H."/>
        </authorList>
    </citation>
    <scope>NUCLEOTIDE SEQUENCE [LARGE SCALE GENOMIC DNA]</scope>
    <source>
        <strain evidence="3 4">DSM 784</strain>
    </source>
</reference>
<feature type="domain" description="Protein FecR C-terminal" evidence="2">
    <location>
        <begin position="78"/>
        <end position="146"/>
    </location>
</feature>
<dbReference type="AlphaFoldDB" id="A0A1K1SW45"/>
<keyword evidence="1" id="KW-0472">Membrane</keyword>
<dbReference type="InterPro" id="IPR032508">
    <property type="entry name" value="FecR_C"/>
</dbReference>
<name>A0A1K1SW45_9BACT</name>
<sequence>MAGLSLTVKPFFIPLSKPQVICLSFVLLVITILVSIPLSTIFLKNEDITIRNQLFSRFPYQSKHTRFTSDIFAKYPTYYFKNETLGVVMSHISMRYQTTHVFHSLSISQYRITGYLPQDISLEEALTIIRKLVGLNICRNTDGAIIVS</sequence>
<feature type="transmembrane region" description="Helical" evidence="1">
    <location>
        <begin position="20"/>
        <end position="43"/>
    </location>
</feature>
<keyword evidence="1" id="KW-0812">Transmembrane</keyword>
<dbReference type="Pfam" id="PF16344">
    <property type="entry name" value="FecR_C"/>
    <property type="match status" value="1"/>
</dbReference>
<accession>A0A1K1SW45</accession>
<organism evidence="3 4">
    <name type="scientific">Chitinophaga sancti</name>
    <dbReference type="NCBI Taxonomy" id="1004"/>
    <lineage>
        <taxon>Bacteria</taxon>
        <taxon>Pseudomonadati</taxon>
        <taxon>Bacteroidota</taxon>
        <taxon>Chitinophagia</taxon>
        <taxon>Chitinophagales</taxon>
        <taxon>Chitinophagaceae</taxon>
        <taxon>Chitinophaga</taxon>
    </lineage>
</organism>
<dbReference type="Proteomes" id="UP000183788">
    <property type="component" value="Unassembled WGS sequence"/>
</dbReference>
<evidence type="ECO:0000256" key="1">
    <source>
        <dbReference type="SAM" id="Phobius"/>
    </source>
</evidence>
<evidence type="ECO:0000313" key="3">
    <source>
        <dbReference type="EMBL" id="SFW88085.1"/>
    </source>
</evidence>
<gene>
    <name evidence="3" type="ORF">SAMN05661012_06189</name>
</gene>
<dbReference type="RefSeq" id="WP_072365877.1">
    <property type="nucleotide sequence ID" value="NZ_CP139972.1"/>
</dbReference>
<dbReference type="Gene3D" id="3.55.50.30">
    <property type="match status" value="1"/>
</dbReference>
<evidence type="ECO:0000313" key="4">
    <source>
        <dbReference type="Proteomes" id="UP000183788"/>
    </source>
</evidence>
<proteinExistence type="predicted"/>
<dbReference type="STRING" id="1004.SAMN05661012_06189"/>
<protein>
    <recommendedName>
        <fullName evidence="2">Protein FecR C-terminal domain-containing protein</fullName>
    </recommendedName>
</protein>